<feature type="compositionally biased region" description="Basic and acidic residues" evidence="1">
    <location>
        <begin position="85"/>
        <end position="98"/>
    </location>
</feature>
<organism evidence="2 3">
    <name type="scientific">Haematococcus lacustris</name>
    <name type="common">Green alga</name>
    <name type="synonym">Haematococcus pluvialis</name>
    <dbReference type="NCBI Taxonomy" id="44745"/>
    <lineage>
        <taxon>Eukaryota</taxon>
        <taxon>Viridiplantae</taxon>
        <taxon>Chlorophyta</taxon>
        <taxon>core chlorophytes</taxon>
        <taxon>Chlorophyceae</taxon>
        <taxon>CS clade</taxon>
        <taxon>Chlamydomonadales</taxon>
        <taxon>Haematococcaceae</taxon>
        <taxon>Haematococcus</taxon>
    </lineage>
</organism>
<dbReference type="EMBL" id="BLLF01002834">
    <property type="protein sequence ID" value="GFH25507.1"/>
    <property type="molecule type" value="Genomic_DNA"/>
</dbReference>
<protein>
    <submittedName>
        <fullName evidence="2">PSP domain-containing protein</fullName>
    </submittedName>
</protein>
<accession>A0A699ZRT1</accession>
<keyword evidence="3" id="KW-1185">Reference proteome</keyword>
<dbReference type="PANTHER" id="PTHR12785:SF6">
    <property type="entry name" value="SPLICING FACTOR 3B SUBUNIT 2"/>
    <property type="match status" value="1"/>
</dbReference>
<reference evidence="2 3" key="1">
    <citation type="submission" date="2020-02" db="EMBL/GenBank/DDBJ databases">
        <title>Draft genome sequence of Haematococcus lacustris strain NIES-144.</title>
        <authorList>
            <person name="Morimoto D."/>
            <person name="Nakagawa S."/>
            <person name="Yoshida T."/>
            <person name="Sawayama S."/>
        </authorList>
    </citation>
    <scope>NUCLEOTIDE SEQUENCE [LARGE SCALE GENOMIC DNA]</scope>
    <source>
        <strain evidence="2 3">NIES-144</strain>
    </source>
</reference>
<evidence type="ECO:0000256" key="1">
    <source>
        <dbReference type="SAM" id="MobiDB-lite"/>
    </source>
</evidence>
<dbReference type="InterPro" id="IPR052584">
    <property type="entry name" value="U2_snRNP_Complex_Component"/>
</dbReference>
<comment type="caution">
    <text evidence="2">The sequence shown here is derived from an EMBL/GenBank/DDBJ whole genome shotgun (WGS) entry which is preliminary data.</text>
</comment>
<dbReference type="AlphaFoldDB" id="A0A699ZRT1"/>
<sequence length="98" mass="10758">TLLGTDHVYVIPGDKTKKPAKPGTIDVEVTLTPEEMEGLDDAGIKALYEEKVAEARRAANTREDFSSLVAENAAKQKRKAAAKQDPLKKQKTGKDFKF</sequence>
<name>A0A699ZRT1_HAELA</name>
<dbReference type="PANTHER" id="PTHR12785">
    <property type="entry name" value="SPLICING FACTOR 3B"/>
    <property type="match status" value="1"/>
</dbReference>
<evidence type="ECO:0000313" key="2">
    <source>
        <dbReference type="EMBL" id="GFH25507.1"/>
    </source>
</evidence>
<evidence type="ECO:0000313" key="3">
    <source>
        <dbReference type="Proteomes" id="UP000485058"/>
    </source>
</evidence>
<gene>
    <name evidence="2" type="ORF">HaLaN_23486</name>
</gene>
<proteinExistence type="predicted"/>
<feature type="region of interest" description="Disordered" evidence="1">
    <location>
        <begin position="75"/>
        <end position="98"/>
    </location>
</feature>
<dbReference type="Proteomes" id="UP000485058">
    <property type="component" value="Unassembled WGS sequence"/>
</dbReference>
<feature type="non-terminal residue" evidence="2">
    <location>
        <position position="1"/>
    </location>
</feature>